<dbReference type="PROSITE" id="PS01230">
    <property type="entry name" value="TRMA_1"/>
    <property type="match status" value="1"/>
</dbReference>
<dbReference type="Gene3D" id="3.40.50.150">
    <property type="entry name" value="Vaccinia Virus protein VP39"/>
    <property type="match status" value="1"/>
</dbReference>
<dbReference type="InterPro" id="IPR029063">
    <property type="entry name" value="SAM-dependent_MTases_sf"/>
</dbReference>
<dbReference type="InterPro" id="IPR030390">
    <property type="entry name" value="MeTrfase_TrmA_AS"/>
</dbReference>
<feature type="non-terminal residue" evidence="5">
    <location>
        <position position="289"/>
    </location>
</feature>
<dbReference type="GO" id="GO:0030697">
    <property type="term" value="F:tRNA (uracil(54)-C5)-methyltransferase activity, S-adenosyl methionine-dependent"/>
    <property type="evidence" value="ECO:0007669"/>
    <property type="project" value="InterPro"/>
</dbReference>
<dbReference type="GO" id="GO:0019843">
    <property type="term" value="F:rRNA binding"/>
    <property type="evidence" value="ECO:0007669"/>
    <property type="project" value="TreeGrafter"/>
</dbReference>
<dbReference type="SUPFAM" id="SSF53335">
    <property type="entry name" value="S-adenosyl-L-methionine-dependent methyltransferases"/>
    <property type="match status" value="1"/>
</dbReference>
<dbReference type="InterPro" id="IPR011869">
    <property type="entry name" value="TrmA_MeTrfase"/>
</dbReference>
<dbReference type="EMBL" id="UINC01036439">
    <property type="protein sequence ID" value="SVB30405.1"/>
    <property type="molecule type" value="Genomic_DNA"/>
</dbReference>
<proteinExistence type="predicted"/>
<evidence type="ECO:0000256" key="4">
    <source>
        <dbReference type="ARBA" id="ARBA00022694"/>
    </source>
</evidence>
<keyword evidence="1" id="KW-0489">Methyltransferase</keyword>
<accession>A0A382CWG8</accession>
<keyword evidence="4" id="KW-0819">tRNA processing</keyword>
<evidence type="ECO:0000256" key="2">
    <source>
        <dbReference type="ARBA" id="ARBA00022679"/>
    </source>
</evidence>
<dbReference type="GO" id="GO:0032259">
    <property type="term" value="P:methylation"/>
    <property type="evidence" value="ECO:0007669"/>
    <property type="project" value="UniProtKB-KW"/>
</dbReference>
<dbReference type="Gene3D" id="2.40.50.1070">
    <property type="match status" value="1"/>
</dbReference>
<organism evidence="5">
    <name type="scientific">marine metagenome</name>
    <dbReference type="NCBI Taxonomy" id="408172"/>
    <lineage>
        <taxon>unclassified sequences</taxon>
        <taxon>metagenomes</taxon>
        <taxon>ecological metagenomes</taxon>
    </lineage>
</organism>
<dbReference type="PROSITE" id="PS51687">
    <property type="entry name" value="SAM_MT_RNA_M5U"/>
    <property type="match status" value="1"/>
</dbReference>
<evidence type="ECO:0000313" key="5">
    <source>
        <dbReference type="EMBL" id="SVB30405.1"/>
    </source>
</evidence>
<evidence type="ECO:0000256" key="1">
    <source>
        <dbReference type="ARBA" id="ARBA00022603"/>
    </source>
</evidence>
<keyword evidence="3" id="KW-0949">S-adenosyl-L-methionine</keyword>
<keyword evidence="2" id="KW-0808">Transferase</keyword>
<evidence type="ECO:0000256" key="3">
    <source>
        <dbReference type="ARBA" id="ARBA00022691"/>
    </source>
</evidence>
<protein>
    <submittedName>
        <fullName evidence="5">Uncharacterized protein</fullName>
    </submittedName>
</protein>
<reference evidence="5" key="1">
    <citation type="submission" date="2018-05" db="EMBL/GenBank/DDBJ databases">
        <authorList>
            <person name="Lanie J.A."/>
            <person name="Ng W.-L."/>
            <person name="Kazmierczak K.M."/>
            <person name="Andrzejewski T.M."/>
            <person name="Davidsen T.M."/>
            <person name="Wayne K.J."/>
            <person name="Tettelin H."/>
            <person name="Glass J.I."/>
            <person name="Rusch D."/>
            <person name="Podicherti R."/>
            <person name="Tsui H.-C.T."/>
            <person name="Winkler M.E."/>
        </authorList>
    </citation>
    <scope>NUCLEOTIDE SEQUENCE</scope>
</reference>
<sequence length="289" mass="33121">MIENNKKINVDELAICDAKINQFISQLKVKLLDSDEIKEKLFQTEIQVSRSGEGIVSLIYHKPLDVNWIKKAKNLSTEIGASIVGRSRKQKLVVGKDFVTETYNARTKKIKVNLYEQCFSQPNPYICDEMLTWVSTSKKLHHHVTELHCGVGTFTILLGNLYSRVLATENSRPSIKALEKNLQINSIENVETARMSGLETLEALIKKRAFNRMKHINLIDFKKDVLFLDPPRSGLDVDSINLIKQLKYKEIIYLSCGFESLKSNLKELLTNYKVKKAALFDQFPYTDHI</sequence>
<dbReference type="GO" id="GO:0005829">
    <property type="term" value="C:cytosol"/>
    <property type="evidence" value="ECO:0007669"/>
    <property type="project" value="TreeGrafter"/>
</dbReference>
<dbReference type="AlphaFoldDB" id="A0A382CWG8"/>
<dbReference type="Pfam" id="PF05958">
    <property type="entry name" value="tRNA_U5-meth_tr"/>
    <property type="match status" value="1"/>
</dbReference>
<dbReference type="InterPro" id="IPR010280">
    <property type="entry name" value="U5_MeTrfase_fam"/>
</dbReference>
<dbReference type="PANTHER" id="PTHR47790:SF2">
    <property type="entry name" value="TRNA_TMRNA (URACIL-C(5))-METHYLTRANSFERASE"/>
    <property type="match status" value="1"/>
</dbReference>
<name>A0A382CWG8_9ZZZZ</name>
<dbReference type="PANTHER" id="PTHR47790">
    <property type="entry name" value="TRNA/TMRNA (URACIL-C(5))-METHYLTRANSFERASE"/>
    <property type="match status" value="1"/>
</dbReference>
<dbReference type="GO" id="GO:0000049">
    <property type="term" value="F:tRNA binding"/>
    <property type="evidence" value="ECO:0007669"/>
    <property type="project" value="TreeGrafter"/>
</dbReference>
<dbReference type="GO" id="GO:0008033">
    <property type="term" value="P:tRNA processing"/>
    <property type="evidence" value="ECO:0007669"/>
    <property type="project" value="UniProtKB-KW"/>
</dbReference>
<gene>
    <name evidence="5" type="ORF">METZ01_LOCUS183259</name>
</gene>